<name>A0ABD3C5W8_9LAMI</name>
<keyword evidence="1" id="KW-0812">Transmembrane</keyword>
<comment type="caution">
    <text evidence="2">The sequence shown here is derived from an EMBL/GenBank/DDBJ whole genome shotgun (WGS) entry which is preliminary data.</text>
</comment>
<feature type="transmembrane region" description="Helical" evidence="1">
    <location>
        <begin position="20"/>
        <end position="43"/>
    </location>
</feature>
<sequence length="238" mass="26616">MCPGYRLGQMMMGLIEGTGLVRGVALVNWASGGILWAAGMVYLDGLIAVSSWVGGPEQVARIVRERSVSEGLGLIFREGEGRLIEDHMTGYNYCSFDFVGKTKDEICSSLNYEKLSLETFNDLIENANFPTKSATQALVSRQRKLNRLIQETDIASRLSLSSETAIKGTRKFEGSREIVQKLNHSDENENLRAHLKGMQYRVLELENVCQKMQFRMAKITKPRFSSHNNATSLPKLCS</sequence>
<dbReference type="EMBL" id="JAVIJP010000053">
    <property type="protein sequence ID" value="KAL3624699.1"/>
    <property type="molecule type" value="Genomic_DNA"/>
</dbReference>
<reference evidence="3" key="1">
    <citation type="journal article" date="2024" name="IScience">
        <title>Strigolactones Initiate the Formation of Haustorium-like Structures in Castilleja.</title>
        <authorList>
            <person name="Buerger M."/>
            <person name="Peterson D."/>
            <person name="Chory J."/>
        </authorList>
    </citation>
    <scope>NUCLEOTIDE SEQUENCE [LARGE SCALE GENOMIC DNA]</scope>
</reference>
<protein>
    <submittedName>
        <fullName evidence="2">Uncharacterized protein</fullName>
    </submittedName>
</protein>
<gene>
    <name evidence="2" type="ORF">CASFOL_031367</name>
</gene>
<keyword evidence="1" id="KW-1133">Transmembrane helix</keyword>
<evidence type="ECO:0000313" key="3">
    <source>
        <dbReference type="Proteomes" id="UP001632038"/>
    </source>
</evidence>
<dbReference type="AlphaFoldDB" id="A0ABD3C5W8"/>
<accession>A0ABD3C5W8</accession>
<dbReference type="Proteomes" id="UP001632038">
    <property type="component" value="Unassembled WGS sequence"/>
</dbReference>
<keyword evidence="3" id="KW-1185">Reference proteome</keyword>
<organism evidence="2 3">
    <name type="scientific">Castilleja foliolosa</name>
    <dbReference type="NCBI Taxonomy" id="1961234"/>
    <lineage>
        <taxon>Eukaryota</taxon>
        <taxon>Viridiplantae</taxon>
        <taxon>Streptophyta</taxon>
        <taxon>Embryophyta</taxon>
        <taxon>Tracheophyta</taxon>
        <taxon>Spermatophyta</taxon>
        <taxon>Magnoliopsida</taxon>
        <taxon>eudicotyledons</taxon>
        <taxon>Gunneridae</taxon>
        <taxon>Pentapetalae</taxon>
        <taxon>asterids</taxon>
        <taxon>lamiids</taxon>
        <taxon>Lamiales</taxon>
        <taxon>Orobanchaceae</taxon>
        <taxon>Pedicularideae</taxon>
        <taxon>Castillejinae</taxon>
        <taxon>Castilleja</taxon>
    </lineage>
</organism>
<keyword evidence="1" id="KW-0472">Membrane</keyword>
<evidence type="ECO:0000256" key="1">
    <source>
        <dbReference type="SAM" id="Phobius"/>
    </source>
</evidence>
<evidence type="ECO:0000313" key="2">
    <source>
        <dbReference type="EMBL" id="KAL3624699.1"/>
    </source>
</evidence>
<proteinExistence type="predicted"/>